<accession>A0ACB8BIP1</accession>
<name>A0ACB8BIP1_9AGAM</name>
<comment type="caution">
    <text evidence="1">The sequence shown here is derived from an EMBL/GenBank/DDBJ whole genome shotgun (WGS) entry which is preliminary data.</text>
</comment>
<proteinExistence type="predicted"/>
<protein>
    <submittedName>
        <fullName evidence="1">Uncharacterized protein</fullName>
    </submittedName>
</protein>
<keyword evidence="2" id="KW-1185">Reference proteome</keyword>
<dbReference type="Proteomes" id="UP000790709">
    <property type="component" value="Unassembled WGS sequence"/>
</dbReference>
<dbReference type="EMBL" id="MU266419">
    <property type="protein sequence ID" value="KAH7924673.1"/>
    <property type="molecule type" value="Genomic_DNA"/>
</dbReference>
<evidence type="ECO:0000313" key="1">
    <source>
        <dbReference type="EMBL" id="KAH7924673.1"/>
    </source>
</evidence>
<sequence length="646" mass="71309">MNSSSPNPQQNAALHGSKSVTTELPPKYPPFPTVPEGAVIIPFKDFAPSGYRRIASASGDGSEIEVDGYGIPTVKVVSEEEARQRSKDRKRRRNAGQSTDANGRIVPWWEEWEEGESTRTSSYPSKLNTSYVDRVHQAADDFRVGRTWPPISSGVRTIWDQFRIYIGLLATLPIYRKAKSGSKRGVDISYDVTADASSDDDVAPKASLTTSNIVQDPLEQIAHPGKQLEPDDEKSDFRVSLLKAFIDDMEKSIQIFLSSYMRDKGLVWSERNLFIAPTVLHFFLRFMLRNDVFEGSPPHIDNLRRAIAITELAKTELPLTAQIGQLLPDKLGAACKECWGTQGNLSVQISVSAPIAVDAVTEGEGKPRVNDESISFEEELKAEGGVEVISSDVVLDSVTAKQVLEDNIGENAEIHADGWSFDEQDRIPGDPWTAAVTMEEYSTSSWTAAAVHTLIELMGPTLLPLTHATGVTEYSTRRIREVIPASVDPVASTGELTAVEKELHTRFACVVMEPWLRSPDEEGLDITKPVITVSGEHIALEEQDVQAADSKGRPVFNPYADDINLLIDPSITEHLTPGMGLCGSWVQIVRQQAWNAETRDHVEKSVEACGVAESYWYMEALISIFPSFYMELERIEPSEAGVSEDS</sequence>
<evidence type="ECO:0000313" key="2">
    <source>
        <dbReference type="Proteomes" id="UP000790709"/>
    </source>
</evidence>
<organism evidence="1 2">
    <name type="scientific">Leucogyrophana mollusca</name>
    <dbReference type="NCBI Taxonomy" id="85980"/>
    <lineage>
        <taxon>Eukaryota</taxon>
        <taxon>Fungi</taxon>
        <taxon>Dikarya</taxon>
        <taxon>Basidiomycota</taxon>
        <taxon>Agaricomycotina</taxon>
        <taxon>Agaricomycetes</taxon>
        <taxon>Agaricomycetidae</taxon>
        <taxon>Boletales</taxon>
        <taxon>Boletales incertae sedis</taxon>
        <taxon>Leucogyrophana</taxon>
    </lineage>
</organism>
<gene>
    <name evidence="1" type="ORF">BV22DRAFT_1120038</name>
</gene>
<reference evidence="1" key="1">
    <citation type="journal article" date="2021" name="New Phytol.">
        <title>Evolutionary innovations through gain and loss of genes in the ectomycorrhizal Boletales.</title>
        <authorList>
            <person name="Wu G."/>
            <person name="Miyauchi S."/>
            <person name="Morin E."/>
            <person name="Kuo A."/>
            <person name="Drula E."/>
            <person name="Varga T."/>
            <person name="Kohler A."/>
            <person name="Feng B."/>
            <person name="Cao Y."/>
            <person name="Lipzen A."/>
            <person name="Daum C."/>
            <person name="Hundley H."/>
            <person name="Pangilinan J."/>
            <person name="Johnson J."/>
            <person name="Barry K."/>
            <person name="LaButti K."/>
            <person name="Ng V."/>
            <person name="Ahrendt S."/>
            <person name="Min B."/>
            <person name="Choi I.G."/>
            <person name="Park H."/>
            <person name="Plett J.M."/>
            <person name="Magnuson J."/>
            <person name="Spatafora J.W."/>
            <person name="Nagy L.G."/>
            <person name="Henrissat B."/>
            <person name="Grigoriev I.V."/>
            <person name="Yang Z.L."/>
            <person name="Xu J."/>
            <person name="Martin F.M."/>
        </authorList>
    </citation>
    <scope>NUCLEOTIDE SEQUENCE</scope>
    <source>
        <strain evidence="1">KUC20120723A-06</strain>
    </source>
</reference>